<feature type="compositionally biased region" description="Acidic residues" evidence="1">
    <location>
        <begin position="292"/>
        <end position="302"/>
    </location>
</feature>
<dbReference type="EMBL" id="LJZO01000030">
    <property type="protein sequence ID" value="ROV93997.1"/>
    <property type="molecule type" value="Genomic_DNA"/>
</dbReference>
<protein>
    <submittedName>
        <fullName evidence="2">Uncharacterized protein</fullName>
    </submittedName>
</protein>
<gene>
    <name evidence="2" type="ORF">VSDG_06262</name>
</gene>
<evidence type="ECO:0000313" key="2">
    <source>
        <dbReference type="EMBL" id="ROV93997.1"/>
    </source>
</evidence>
<accession>A0A423VSP5</accession>
<dbReference type="AlphaFoldDB" id="A0A423VSP5"/>
<name>A0A423VSP5_CYTCH</name>
<comment type="caution">
    <text evidence="2">The sequence shown here is derived from an EMBL/GenBank/DDBJ whole genome shotgun (WGS) entry which is preliminary data.</text>
</comment>
<evidence type="ECO:0000313" key="3">
    <source>
        <dbReference type="Proteomes" id="UP000284375"/>
    </source>
</evidence>
<sequence>MAFVASTPFSSTRLAEFDSACAGQRTFAASEFQIHDLHAPEPKGLWPYGNALKLLFGGRPYPGDWDGMDPHGYERNLLKMDYTDVPVKVREWIEKQEKTDGPGKGLFGIYDIPEEGERVTGTAQVDDVQQLDQIERVAIFAPGALYETLPLWVAEASDCEDILANMDKYSPKLVDGGVFYDVAAPYLYRSIDLSRTKQKNELRHLEVITALFLRKPELGRSNAIRRLAAQIGTLPQLSSTESGNEGSGPVEGEGEDEDEVEDEDGDENLDLDLVPDDVASDVHSNWSTTDGSDSEDDPDDVMPTDAGSALELAQSSEYFRDAILLALLVQCLSKLTSLDLELMEPARLRFFQALLRLSGAGQLLGHVKTALRTFIYDIGEGTNEMEPPVNISYKSVRVALEQQKDSLEQIWIDYPHDYLFDEWGGAGSATHPMGSFAGFEKLKRFRIASTYLFGFTADTDVNRLVESLPEQLEMLHLTHGDEDEEITAGLQKLLEAKHQGRFQNLRELSVEVCLPWLITKGRPPLAADHTRVNKDVMAELVQKADGMELEMRLFMNHSQFRTYSPPRRVQSATRAHWTGPERKESKWGFDGEVNWPPRMSGCMARPDYPEIKIDEHGTIRYTNGEVPASSVSSGILLGPTFLGPILFD</sequence>
<organism evidence="2 3">
    <name type="scientific">Cytospora chrysosperma</name>
    <name type="common">Cytospora canker fungus</name>
    <name type="synonym">Sphaeria chrysosperma</name>
    <dbReference type="NCBI Taxonomy" id="252740"/>
    <lineage>
        <taxon>Eukaryota</taxon>
        <taxon>Fungi</taxon>
        <taxon>Dikarya</taxon>
        <taxon>Ascomycota</taxon>
        <taxon>Pezizomycotina</taxon>
        <taxon>Sordariomycetes</taxon>
        <taxon>Sordariomycetidae</taxon>
        <taxon>Diaporthales</taxon>
        <taxon>Cytosporaceae</taxon>
        <taxon>Cytospora</taxon>
    </lineage>
</organism>
<evidence type="ECO:0000256" key="1">
    <source>
        <dbReference type="SAM" id="MobiDB-lite"/>
    </source>
</evidence>
<keyword evidence="3" id="KW-1185">Reference proteome</keyword>
<dbReference type="Proteomes" id="UP000284375">
    <property type="component" value="Unassembled WGS sequence"/>
</dbReference>
<dbReference type="STRING" id="252740.A0A423VSP5"/>
<feature type="compositionally biased region" description="Acidic residues" evidence="1">
    <location>
        <begin position="252"/>
        <end position="279"/>
    </location>
</feature>
<feature type="region of interest" description="Disordered" evidence="1">
    <location>
        <begin position="235"/>
        <end position="305"/>
    </location>
</feature>
<proteinExistence type="predicted"/>
<dbReference type="OrthoDB" id="5130616at2759"/>
<reference evidence="2 3" key="1">
    <citation type="submission" date="2015-09" db="EMBL/GenBank/DDBJ databases">
        <title>Host preference determinants of Valsa canker pathogens revealed by comparative genomics.</title>
        <authorList>
            <person name="Yin Z."/>
            <person name="Huang L."/>
        </authorList>
    </citation>
    <scope>NUCLEOTIDE SEQUENCE [LARGE SCALE GENOMIC DNA]</scope>
    <source>
        <strain evidence="2 3">YSFL</strain>
    </source>
</reference>